<dbReference type="PROSITE" id="PS51352">
    <property type="entry name" value="THIOREDOXIN_2"/>
    <property type="match status" value="1"/>
</dbReference>
<organism evidence="2 3">
    <name type="scientific">Paenimyroides marinum</name>
    <dbReference type="NCBI Taxonomy" id="1159016"/>
    <lineage>
        <taxon>Bacteria</taxon>
        <taxon>Pseudomonadati</taxon>
        <taxon>Bacteroidota</taxon>
        <taxon>Flavobacteriia</taxon>
        <taxon>Flavobacteriales</taxon>
        <taxon>Flavobacteriaceae</taxon>
        <taxon>Paenimyroides</taxon>
    </lineage>
</organism>
<dbReference type="AlphaFoldDB" id="A0A1H6MGT2"/>
<proteinExistence type="predicted"/>
<gene>
    <name evidence="2" type="ORF">SAMN02927937_02694</name>
</gene>
<name>A0A1H6MGT2_9FLAO</name>
<dbReference type="SUPFAM" id="SSF52833">
    <property type="entry name" value="Thioredoxin-like"/>
    <property type="match status" value="1"/>
</dbReference>
<dbReference type="Proteomes" id="UP000199634">
    <property type="component" value="Unassembled WGS sequence"/>
</dbReference>
<dbReference type="GO" id="GO:0016853">
    <property type="term" value="F:isomerase activity"/>
    <property type="evidence" value="ECO:0007669"/>
    <property type="project" value="UniProtKB-KW"/>
</dbReference>
<sequence length="157" mass="18007">MTLICFLICTNISAQTKTRGSSFFTTDLNLNNSKTVKLTDLKGKVVLLDFWYRGCFPCLKATPDLIKMQEEFKNDLVIVGINDRDDKEDITDYYAYKKGNYFSTYKTETDISKNLKINAFPTFIIINQKGEVVKTEVGFDKGSIRKTIKKLIKENKS</sequence>
<dbReference type="STRING" id="1159016.SAMN02927937_02694"/>
<dbReference type="Pfam" id="PF13905">
    <property type="entry name" value="Thioredoxin_8"/>
    <property type="match status" value="1"/>
</dbReference>
<accession>A0A1H6MGT2</accession>
<dbReference type="InterPro" id="IPR050553">
    <property type="entry name" value="Thioredoxin_ResA/DsbE_sf"/>
</dbReference>
<feature type="domain" description="Thioredoxin" evidence="1">
    <location>
        <begin position="14"/>
        <end position="153"/>
    </location>
</feature>
<dbReference type="EMBL" id="FNXE01000056">
    <property type="protein sequence ID" value="SEI00788.1"/>
    <property type="molecule type" value="Genomic_DNA"/>
</dbReference>
<dbReference type="CDD" id="cd02966">
    <property type="entry name" value="TlpA_like_family"/>
    <property type="match status" value="1"/>
</dbReference>
<dbReference type="InterPro" id="IPR013766">
    <property type="entry name" value="Thioredoxin_domain"/>
</dbReference>
<reference evidence="2 3" key="1">
    <citation type="submission" date="2016-10" db="EMBL/GenBank/DDBJ databases">
        <authorList>
            <person name="de Groot N.N."/>
        </authorList>
    </citation>
    <scope>NUCLEOTIDE SEQUENCE [LARGE SCALE GENOMIC DNA]</scope>
    <source>
        <strain evidence="2 3">CGMCC 1.10825</strain>
    </source>
</reference>
<keyword evidence="3" id="KW-1185">Reference proteome</keyword>
<evidence type="ECO:0000259" key="1">
    <source>
        <dbReference type="PROSITE" id="PS51352"/>
    </source>
</evidence>
<evidence type="ECO:0000313" key="3">
    <source>
        <dbReference type="Proteomes" id="UP000199634"/>
    </source>
</evidence>
<evidence type="ECO:0000313" key="2">
    <source>
        <dbReference type="EMBL" id="SEI00788.1"/>
    </source>
</evidence>
<dbReference type="InterPro" id="IPR012336">
    <property type="entry name" value="Thioredoxin-like_fold"/>
</dbReference>
<dbReference type="PANTHER" id="PTHR42852">
    <property type="entry name" value="THIOL:DISULFIDE INTERCHANGE PROTEIN DSBE"/>
    <property type="match status" value="1"/>
</dbReference>
<dbReference type="InterPro" id="IPR036249">
    <property type="entry name" value="Thioredoxin-like_sf"/>
</dbReference>
<protein>
    <submittedName>
        <fullName evidence="2">Thiol-disulfide isomerase or thioredoxin</fullName>
    </submittedName>
</protein>
<dbReference type="PANTHER" id="PTHR42852:SF18">
    <property type="entry name" value="CHROMOSOME UNDETERMINED SCAFFOLD_47, WHOLE GENOME SHOTGUN SEQUENCE"/>
    <property type="match status" value="1"/>
</dbReference>
<keyword evidence="2" id="KW-0413">Isomerase</keyword>
<dbReference type="Gene3D" id="3.40.30.10">
    <property type="entry name" value="Glutaredoxin"/>
    <property type="match status" value="1"/>
</dbReference>